<evidence type="ECO:0000313" key="2">
    <source>
        <dbReference type="Proteomes" id="UP001480082"/>
    </source>
</evidence>
<dbReference type="EMBL" id="JAMYRI010000011">
    <property type="protein sequence ID" value="MER9286206.1"/>
    <property type="molecule type" value="Genomic_DNA"/>
</dbReference>
<dbReference type="Proteomes" id="UP001480082">
    <property type="component" value="Unassembled WGS sequence"/>
</dbReference>
<proteinExistence type="predicted"/>
<comment type="caution">
    <text evidence="1">The sequence shown here is derived from an EMBL/GenBank/DDBJ whole genome shotgun (WGS) entry which is preliminary data.</text>
</comment>
<protein>
    <submittedName>
        <fullName evidence="1">Uncharacterized protein</fullName>
    </submittedName>
</protein>
<accession>A0ACC6T2S5</accession>
<name>A0ACC6T2S5_9HYPH</name>
<evidence type="ECO:0000313" key="1">
    <source>
        <dbReference type="EMBL" id="MER9286206.1"/>
    </source>
</evidence>
<gene>
    <name evidence="1" type="ORF">NKI81_19935</name>
</gene>
<sequence>MDKLNIGADQAKRWRDQAVRGRRSRLSRYVVSWVLILTAIAILGGLIALKAYK</sequence>
<keyword evidence="2" id="KW-1185">Reference proteome</keyword>
<organism evidence="1 2">
    <name type="scientific">Mesorhizobium australicum</name>
    <dbReference type="NCBI Taxonomy" id="536018"/>
    <lineage>
        <taxon>Bacteria</taxon>
        <taxon>Pseudomonadati</taxon>
        <taxon>Pseudomonadota</taxon>
        <taxon>Alphaproteobacteria</taxon>
        <taxon>Hyphomicrobiales</taxon>
        <taxon>Phyllobacteriaceae</taxon>
        <taxon>Mesorhizobium</taxon>
    </lineage>
</organism>
<reference evidence="1 2" key="1">
    <citation type="journal article" date="2024" name="Proc. Natl. Acad. Sci. U.S.A.">
        <title>The evolutionary genomics of adaptation to stress in wild rhizobium bacteria.</title>
        <authorList>
            <person name="Kehlet-Delgado H."/>
            <person name="Montoya A.P."/>
            <person name="Jensen K.T."/>
            <person name="Wendlandt C.E."/>
            <person name="Dexheimer C."/>
            <person name="Roberts M."/>
            <person name="Torres Martinez L."/>
            <person name="Friesen M.L."/>
            <person name="Griffitts J.S."/>
            <person name="Porter S.S."/>
        </authorList>
    </citation>
    <scope>NUCLEOTIDE SEQUENCE [LARGE SCALE GENOMIC DNA]</scope>
    <source>
        <strain evidence="1 2">M0468</strain>
    </source>
</reference>